<name>A0A2R8ABH0_9RHOB</name>
<evidence type="ECO:0000256" key="7">
    <source>
        <dbReference type="SAM" id="MobiDB-lite"/>
    </source>
</evidence>
<dbReference type="GO" id="GO:0006935">
    <property type="term" value="P:chemotaxis"/>
    <property type="evidence" value="ECO:0007669"/>
    <property type="project" value="UniProtKB-UniRule"/>
</dbReference>
<feature type="region of interest" description="Disordered" evidence="7">
    <location>
        <begin position="657"/>
        <end position="691"/>
    </location>
</feature>
<keyword evidence="11" id="KW-1185">Reference proteome</keyword>
<dbReference type="Pfam" id="PF01739">
    <property type="entry name" value="CheR"/>
    <property type="match status" value="1"/>
</dbReference>
<dbReference type="InterPro" id="IPR035909">
    <property type="entry name" value="CheB_C"/>
</dbReference>
<dbReference type="InterPro" id="IPR000780">
    <property type="entry name" value="CheR_MeTrfase"/>
</dbReference>
<dbReference type="InterPro" id="IPR000673">
    <property type="entry name" value="Sig_transdc_resp-reg_Me-estase"/>
</dbReference>
<feature type="compositionally biased region" description="Low complexity" evidence="7">
    <location>
        <begin position="659"/>
        <end position="671"/>
    </location>
</feature>
<feature type="domain" description="CheR-type methyltransferase" evidence="9">
    <location>
        <begin position="203"/>
        <end position="484"/>
    </location>
</feature>
<evidence type="ECO:0000256" key="2">
    <source>
        <dbReference type="ARBA" id="ARBA00012534"/>
    </source>
</evidence>
<keyword evidence="6" id="KW-0145">Chemotaxis</keyword>
<dbReference type="Pfam" id="PF03705">
    <property type="entry name" value="CheR_N"/>
    <property type="match status" value="1"/>
</dbReference>
<dbReference type="GO" id="GO:0008983">
    <property type="term" value="F:protein-glutamate O-methyltransferase activity"/>
    <property type="evidence" value="ECO:0007669"/>
    <property type="project" value="UniProtKB-EC"/>
</dbReference>
<feature type="active site" evidence="6">
    <location>
        <position position="36"/>
    </location>
</feature>
<dbReference type="EMBL" id="OMKW01000002">
    <property type="protein sequence ID" value="SPF29576.1"/>
    <property type="molecule type" value="Genomic_DNA"/>
</dbReference>
<dbReference type="Proteomes" id="UP000244932">
    <property type="component" value="Unassembled WGS sequence"/>
</dbReference>
<dbReference type="PRINTS" id="PR00996">
    <property type="entry name" value="CHERMTFRASE"/>
</dbReference>
<keyword evidence="6" id="KW-0378">Hydrolase</keyword>
<comment type="catalytic activity">
    <reaction evidence="1">
        <text>L-glutamyl-[protein] + S-adenosyl-L-methionine = [protein]-L-glutamate 5-O-methyl ester + S-adenosyl-L-homocysteine</text>
        <dbReference type="Rhea" id="RHEA:24452"/>
        <dbReference type="Rhea" id="RHEA-COMP:10208"/>
        <dbReference type="Rhea" id="RHEA-COMP:10311"/>
        <dbReference type="ChEBI" id="CHEBI:29973"/>
        <dbReference type="ChEBI" id="CHEBI:57856"/>
        <dbReference type="ChEBI" id="CHEBI:59789"/>
        <dbReference type="ChEBI" id="CHEBI:82795"/>
        <dbReference type="EC" id="2.1.1.80"/>
    </reaction>
</comment>
<dbReference type="GO" id="GO:0032259">
    <property type="term" value="P:methylation"/>
    <property type="evidence" value="ECO:0007669"/>
    <property type="project" value="UniProtKB-KW"/>
</dbReference>
<keyword evidence="5" id="KW-0949">S-adenosyl-L-methionine</keyword>
<dbReference type="InterPro" id="IPR022642">
    <property type="entry name" value="CheR_C"/>
</dbReference>
<dbReference type="Gene3D" id="3.40.50.180">
    <property type="entry name" value="Methylesterase CheB, C-terminal domain"/>
    <property type="match status" value="1"/>
</dbReference>
<dbReference type="Gene3D" id="1.10.155.10">
    <property type="entry name" value="Chemotaxis receptor methyltransferase CheR, N-terminal domain"/>
    <property type="match status" value="1"/>
</dbReference>
<dbReference type="SUPFAM" id="SSF47757">
    <property type="entry name" value="Chemotaxis receptor methyltransferase CheR, N-terminal domain"/>
    <property type="match status" value="1"/>
</dbReference>
<dbReference type="GO" id="GO:0008984">
    <property type="term" value="F:protein-glutamate methylesterase activity"/>
    <property type="evidence" value="ECO:0007669"/>
    <property type="project" value="InterPro"/>
</dbReference>
<evidence type="ECO:0000313" key="11">
    <source>
        <dbReference type="Proteomes" id="UP000244932"/>
    </source>
</evidence>
<dbReference type="InterPro" id="IPR050903">
    <property type="entry name" value="Bact_Chemotaxis_MeTrfase"/>
</dbReference>
<dbReference type="GO" id="GO:0000156">
    <property type="term" value="F:phosphorelay response regulator activity"/>
    <property type="evidence" value="ECO:0007669"/>
    <property type="project" value="InterPro"/>
</dbReference>
<evidence type="ECO:0000259" key="8">
    <source>
        <dbReference type="PROSITE" id="PS50122"/>
    </source>
</evidence>
<reference evidence="10 11" key="1">
    <citation type="submission" date="2018-03" db="EMBL/GenBank/DDBJ databases">
        <authorList>
            <person name="Keele B.F."/>
        </authorList>
    </citation>
    <scope>NUCLEOTIDE SEQUENCE [LARGE SCALE GENOMIC DNA]</scope>
    <source>
        <strain evidence="10 11">CeCT 8812</strain>
    </source>
</reference>
<dbReference type="Pfam" id="PF01339">
    <property type="entry name" value="CheB_methylest"/>
    <property type="match status" value="1"/>
</dbReference>
<organism evidence="10 11">
    <name type="scientific">Pontivivens insulae</name>
    <dbReference type="NCBI Taxonomy" id="1639689"/>
    <lineage>
        <taxon>Bacteria</taxon>
        <taxon>Pseudomonadati</taxon>
        <taxon>Pseudomonadota</taxon>
        <taxon>Alphaproteobacteria</taxon>
        <taxon>Rhodobacterales</taxon>
        <taxon>Paracoccaceae</taxon>
        <taxon>Pontivivens</taxon>
    </lineage>
</organism>
<dbReference type="PROSITE" id="PS50123">
    <property type="entry name" value="CHER"/>
    <property type="match status" value="1"/>
</dbReference>
<dbReference type="InterPro" id="IPR022641">
    <property type="entry name" value="CheR_N"/>
</dbReference>
<evidence type="ECO:0000256" key="5">
    <source>
        <dbReference type="ARBA" id="ARBA00022691"/>
    </source>
</evidence>
<evidence type="ECO:0000256" key="4">
    <source>
        <dbReference type="ARBA" id="ARBA00022679"/>
    </source>
</evidence>
<feature type="domain" description="CheB-type methylesterase" evidence="8">
    <location>
        <begin position="1"/>
        <end position="187"/>
    </location>
</feature>
<keyword evidence="3 10" id="KW-0489">Methyltransferase</keyword>
<keyword evidence="4 10" id="KW-0808">Transferase</keyword>
<dbReference type="InterPro" id="IPR029063">
    <property type="entry name" value="SAM-dependent_MTases_sf"/>
</dbReference>
<dbReference type="CDD" id="cd16434">
    <property type="entry name" value="CheB-CheR_fusion"/>
    <property type="match status" value="1"/>
</dbReference>
<dbReference type="PROSITE" id="PS50122">
    <property type="entry name" value="CHEB"/>
    <property type="match status" value="1"/>
</dbReference>
<dbReference type="SMART" id="SM00138">
    <property type="entry name" value="MeTrc"/>
    <property type="match status" value="1"/>
</dbReference>
<dbReference type="SUPFAM" id="SSF52738">
    <property type="entry name" value="Methylesterase CheB, C-terminal domain"/>
    <property type="match status" value="1"/>
</dbReference>
<accession>A0A2R8ABH0</accession>
<dbReference type="AlphaFoldDB" id="A0A2R8ABH0"/>
<feature type="active site" evidence="6">
    <location>
        <position position="129"/>
    </location>
</feature>
<sequence length="822" mass="90810">MAWVGIGASAGGLEALSALVKHLPEQTNATYIVAQHMAPQHRSLLPELIERETHLPVEQIVNGVVPQPNHIYVTPPGHNLMVSDGTLILTPPEESAAAPKPSIDAFFDSLAEQIGTSALGVILSGTGSDGAFGVRAIRAAGGITIAQDADSAKYDGMPVSAIRTGCIDLVLTPQAIGQKFAEIVQTSRDAEGLSAIMPPVNSLAEINQLLFAQSGVDFRDYKPSTIHRRIERRMAALGLERIADYVDRLRNDEEEIGTLFRDMLISVTSFFRDPQEFESFAKAIQQIVDDRDPSRPLRVWCPGCATGEEAYSIAMLFARAFGGMHKIDRSNFQLFATDIDQSALQIARQGAYPMSTMTRVPPELRQEFFETEGEGFKVVKPLREIILFAEHNVCQDPPFLHLDLICCRNLLIYFGAQLQQRVMARMYSALRPEGMLFLGKAESINGVESMFRRTNSPGKVFRKREGYEGAFSVAGAVTSRYSGDAIEARRAARARQGRNAEDARFQALVRTIGPNAVLVTADHRMRNVYGDIDPYVSIRQGQVNAASLDMLKPRLAGEARVLISLAERSNEVRTSGPIEMDESNASPVRLRVHPMVTDDTVETLFLVVLETLPAADVTAEGKDQPFIESDSSNFELRQELESTRETLQQTIEELETSNEELQSLNEELQSTNEELQSTNEELETANEELQSTNEELITVNEEQQISAQELSQVSREMESILTHISMPVVVMDTRLNILRASNAAREAFNILGAESKPHITQIELPDGFPRPLDFLPDAVAQMKPVEIETEFDGYPSVIRVAPYGRGHGMRSGVVMMVVRRSA</sequence>
<dbReference type="Gene3D" id="3.40.50.150">
    <property type="entry name" value="Vaccinia Virus protein VP39"/>
    <property type="match status" value="1"/>
</dbReference>
<evidence type="ECO:0000256" key="1">
    <source>
        <dbReference type="ARBA" id="ARBA00001541"/>
    </source>
</evidence>
<proteinExistence type="predicted"/>
<dbReference type="SUPFAM" id="SSF53335">
    <property type="entry name" value="S-adenosyl-L-methionine-dependent methyltransferases"/>
    <property type="match status" value="1"/>
</dbReference>
<evidence type="ECO:0000259" key="9">
    <source>
        <dbReference type="PROSITE" id="PS50123"/>
    </source>
</evidence>
<dbReference type="EC" id="2.1.1.80" evidence="2"/>
<dbReference type="GO" id="GO:0005737">
    <property type="term" value="C:cytoplasm"/>
    <property type="evidence" value="ECO:0007669"/>
    <property type="project" value="InterPro"/>
</dbReference>
<dbReference type="PANTHER" id="PTHR24422:SF27">
    <property type="entry name" value="PROTEIN-GLUTAMATE O-METHYLTRANSFERASE"/>
    <property type="match status" value="1"/>
</dbReference>
<dbReference type="InterPro" id="IPR036804">
    <property type="entry name" value="CheR_N_sf"/>
</dbReference>
<protein>
    <recommendedName>
        <fullName evidence="2">protein-glutamate O-methyltransferase</fullName>
        <ecNumber evidence="2">2.1.1.80</ecNumber>
    </recommendedName>
</protein>
<feature type="active site" evidence="6">
    <location>
        <position position="9"/>
    </location>
</feature>
<evidence type="ECO:0000313" key="10">
    <source>
        <dbReference type="EMBL" id="SPF29576.1"/>
    </source>
</evidence>
<dbReference type="PANTHER" id="PTHR24422">
    <property type="entry name" value="CHEMOTAXIS PROTEIN METHYLTRANSFERASE"/>
    <property type="match status" value="1"/>
</dbReference>
<evidence type="ECO:0000256" key="6">
    <source>
        <dbReference type="PROSITE-ProRule" id="PRU00050"/>
    </source>
</evidence>
<evidence type="ECO:0000256" key="3">
    <source>
        <dbReference type="ARBA" id="ARBA00022603"/>
    </source>
</evidence>
<gene>
    <name evidence="10" type="primary">cheR</name>
    <name evidence="10" type="ORF">POI8812_01889</name>
</gene>